<sequence length="80" mass="9290">MSYTTAIKYDVLESVLKAWLLEQFGPGETEYGTVWTCQLVAAGHSSMWQVTAPREITSDEQDQLRIRAQPRRRRTFDRRG</sequence>
<accession>A0A3M2S665</accession>
<dbReference type="AlphaFoldDB" id="A0A3M2S665"/>
<name>A0A3M2S665_9HYPO</name>
<dbReference type="EMBL" id="NKUJ01000118">
    <property type="protein sequence ID" value="RMJ13030.1"/>
    <property type="molecule type" value="Genomic_DNA"/>
</dbReference>
<reference evidence="2 3" key="1">
    <citation type="submission" date="2017-06" db="EMBL/GenBank/DDBJ databases">
        <title>Comparative genomic analysis of Ambrosia Fusariam Clade fungi.</title>
        <authorList>
            <person name="Stajich J.E."/>
            <person name="Carrillo J."/>
            <person name="Kijimoto T."/>
            <person name="Eskalen A."/>
            <person name="O'Donnell K."/>
            <person name="Kasson M."/>
        </authorList>
    </citation>
    <scope>NUCLEOTIDE SEQUENCE [LARGE SCALE GENOMIC DNA]</scope>
    <source>
        <strain evidence="2">UCR3666</strain>
    </source>
</reference>
<gene>
    <name evidence="2" type="ORF">CDV36_007278</name>
</gene>
<feature type="compositionally biased region" description="Basic residues" evidence="1">
    <location>
        <begin position="68"/>
        <end position="80"/>
    </location>
</feature>
<proteinExistence type="predicted"/>
<comment type="caution">
    <text evidence="2">The sequence shown here is derived from an EMBL/GenBank/DDBJ whole genome shotgun (WGS) entry which is preliminary data.</text>
</comment>
<protein>
    <submittedName>
        <fullName evidence="2">Uncharacterized protein</fullName>
    </submittedName>
</protein>
<keyword evidence="3" id="KW-1185">Reference proteome</keyword>
<evidence type="ECO:0000313" key="3">
    <source>
        <dbReference type="Proteomes" id="UP000277212"/>
    </source>
</evidence>
<dbReference type="OrthoDB" id="5085118at2759"/>
<dbReference type="Proteomes" id="UP000277212">
    <property type="component" value="Unassembled WGS sequence"/>
</dbReference>
<evidence type="ECO:0000256" key="1">
    <source>
        <dbReference type="SAM" id="MobiDB-lite"/>
    </source>
</evidence>
<evidence type="ECO:0000313" key="2">
    <source>
        <dbReference type="EMBL" id="RMJ13030.1"/>
    </source>
</evidence>
<feature type="region of interest" description="Disordered" evidence="1">
    <location>
        <begin position="59"/>
        <end position="80"/>
    </location>
</feature>
<organism evidence="2 3">
    <name type="scientific">Fusarium kuroshium</name>
    <dbReference type="NCBI Taxonomy" id="2010991"/>
    <lineage>
        <taxon>Eukaryota</taxon>
        <taxon>Fungi</taxon>
        <taxon>Dikarya</taxon>
        <taxon>Ascomycota</taxon>
        <taxon>Pezizomycotina</taxon>
        <taxon>Sordariomycetes</taxon>
        <taxon>Hypocreomycetidae</taxon>
        <taxon>Hypocreales</taxon>
        <taxon>Nectriaceae</taxon>
        <taxon>Fusarium</taxon>
        <taxon>Fusarium solani species complex</taxon>
    </lineage>
</organism>